<accession>A0A0F9W3K2</accession>
<organism evidence="2">
    <name type="scientific">marine sediment metagenome</name>
    <dbReference type="NCBI Taxonomy" id="412755"/>
    <lineage>
        <taxon>unclassified sequences</taxon>
        <taxon>metagenomes</taxon>
        <taxon>ecological metagenomes</taxon>
    </lineage>
</organism>
<feature type="region of interest" description="Disordered" evidence="1">
    <location>
        <begin position="1"/>
        <end position="22"/>
    </location>
</feature>
<proteinExistence type="predicted"/>
<comment type="caution">
    <text evidence="2">The sequence shown here is derived from an EMBL/GenBank/DDBJ whole genome shotgun (WGS) entry which is preliminary data.</text>
</comment>
<gene>
    <name evidence="2" type="ORF">LCGC14_0408850</name>
</gene>
<reference evidence="2" key="1">
    <citation type="journal article" date="2015" name="Nature">
        <title>Complex archaea that bridge the gap between prokaryotes and eukaryotes.</title>
        <authorList>
            <person name="Spang A."/>
            <person name="Saw J.H."/>
            <person name="Jorgensen S.L."/>
            <person name="Zaremba-Niedzwiedzka K."/>
            <person name="Martijn J."/>
            <person name="Lind A.E."/>
            <person name="van Eijk R."/>
            <person name="Schleper C."/>
            <person name="Guy L."/>
            <person name="Ettema T.J."/>
        </authorList>
    </citation>
    <scope>NUCLEOTIDE SEQUENCE</scope>
</reference>
<name>A0A0F9W3K2_9ZZZZ</name>
<dbReference type="AlphaFoldDB" id="A0A0F9W3K2"/>
<dbReference type="EMBL" id="LAZR01000358">
    <property type="protein sequence ID" value="KKN72643.1"/>
    <property type="molecule type" value="Genomic_DNA"/>
</dbReference>
<sequence length="87" mass="9818">MGGEEGNARPKSNEETKERRLNRMAEEYIKVTEDGYLELRKKLTDQGASSTGKSTIMLSSGGWQTLTEDLSINLVVVKRKQTQQKGW</sequence>
<evidence type="ECO:0000256" key="1">
    <source>
        <dbReference type="SAM" id="MobiDB-lite"/>
    </source>
</evidence>
<evidence type="ECO:0000313" key="2">
    <source>
        <dbReference type="EMBL" id="KKN72643.1"/>
    </source>
</evidence>
<protein>
    <submittedName>
        <fullName evidence="2">Uncharacterized protein</fullName>
    </submittedName>
</protein>